<dbReference type="AlphaFoldDB" id="A0A6M8J1K6"/>
<dbReference type="InterPro" id="IPR001638">
    <property type="entry name" value="Solute-binding_3/MltF_N"/>
</dbReference>
<dbReference type="Pfam" id="PF00497">
    <property type="entry name" value="SBP_bac_3"/>
    <property type="match status" value="1"/>
</dbReference>
<dbReference type="InterPro" id="IPR018313">
    <property type="entry name" value="SBP_3_CS"/>
</dbReference>
<dbReference type="InterPro" id="IPR001320">
    <property type="entry name" value="Iontro_rcpt_C"/>
</dbReference>
<dbReference type="PANTHER" id="PTHR35936:SF17">
    <property type="entry name" value="ARGININE-BINDING EXTRACELLULAR PROTEIN ARTP"/>
    <property type="match status" value="1"/>
</dbReference>
<name>A0A6M8J1K6_9ACTN</name>
<dbReference type="SMART" id="SM00062">
    <property type="entry name" value="PBPb"/>
    <property type="match status" value="1"/>
</dbReference>
<evidence type="ECO:0000256" key="2">
    <source>
        <dbReference type="ARBA" id="ARBA00010333"/>
    </source>
</evidence>
<reference evidence="9" key="1">
    <citation type="submission" date="2020-05" db="EMBL/GenBank/DDBJ databases">
        <title>Novel species in genus Nocardioides.</title>
        <authorList>
            <person name="Zhang G."/>
        </authorList>
    </citation>
    <scope>NUCLEOTIDE SEQUENCE [LARGE SCALE GENOMIC DNA]</scope>
    <source>
        <strain evidence="9">zg-1050</strain>
    </source>
</reference>
<evidence type="ECO:0000256" key="5">
    <source>
        <dbReference type="SAM" id="SignalP"/>
    </source>
</evidence>
<dbReference type="CDD" id="cd13530">
    <property type="entry name" value="PBP2_peptides_like"/>
    <property type="match status" value="1"/>
</dbReference>
<dbReference type="Proteomes" id="UP000503297">
    <property type="component" value="Chromosome"/>
</dbReference>
<dbReference type="SMART" id="SM00079">
    <property type="entry name" value="PBPe"/>
    <property type="match status" value="1"/>
</dbReference>
<evidence type="ECO:0000256" key="4">
    <source>
        <dbReference type="RuleBase" id="RU003744"/>
    </source>
</evidence>
<dbReference type="PROSITE" id="PS01039">
    <property type="entry name" value="SBP_BACTERIAL_3"/>
    <property type="match status" value="1"/>
</dbReference>
<feature type="signal peptide" evidence="5">
    <location>
        <begin position="1"/>
        <end position="22"/>
    </location>
</feature>
<evidence type="ECO:0000259" key="7">
    <source>
        <dbReference type="SMART" id="SM00079"/>
    </source>
</evidence>
<sequence>MKFKKISAMVAAVCLVGVVGLAGCSQGGSADKAADAGKDAAAPYTLQTPGTLTIATSPDFPPFENLVNGEYVGLDIEVGKAIAKKLGLEPKFVSLQFDAILPAISAGTKADVGISGFTVDPEREKQVDFSTPYYTDDLSVAVLKSSSITSDNADAELNKEGVKIAVQSGTSGESYVKEHYPNATVVPYGNSNDCFAAMEAAQVNAVCTNYAVVGKMLSEAYTDAQVVKSVPTGEDYAVAASKDNPELTKAVNNALKELKADGTIDALLKQYL</sequence>
<dbReference type="SUPFAM" id="SSF53850">
    <property type="entry name" value="Periplasmic binding protein-like II"/>
    <property type="match status" value="1"/>
</dbReference>
<dbReference type="EMBL" id="CP053716">
    <property type="protein sequence ID" value="QKF07820.1"/>
    <property type="molecule type" value="Genomic_DNA"/>
</dbReference>
<feature type="chain" id="PRO_5038730693" evidence="5">
    <location>
        <begin position="23"/>
        <end position="272"/>
    </location>
</feature>
<dbReference type="RefSeq" id="WP_173165253.1">
    <property type="nucleotide sequence ID" value="NZ_CP053716.1"/>
</dbReference>
<comment type="subcellular location">
    <subcellularLocation>
        <location evidence="1">Cell envelope</location>
    </subcellularLocation>
</comment>
<feature type="domain" description="Solute-binding protein family 3/N-terminal" evidence="6">
    <location>
        <begin position="51"/>
        <end position="272"/>
    </location>
</feature>
<dbReference type="GO" id="GO:0030313">
    <property type="term" value="C:cell envelope"/>
    <property type="evidence" value="ECO:0007669"/>
    <property type="project" value="UniProtKB-SubCell"/>
</dbReference>
<keyword evidence="9" id="KW-1185">Reference proteome</keyword>
<evidence type="ECO:0000313" key="9">
    <source>
        <dbReference type="Proteomes" id="UP000503297"/>
    </source>
</evidence>
<keyword evidence="3 5" id="KW-0732">Signal</keyword>
<evidence type="ECO:0000259" key="6">
    <source>
        <dbReference type="SMART" id="SM00062"/>
    </source>
</evidence>
<dbReference type="KEGG" id="bwa:HLV38_06655"/>
<dbReference type="Gene3D" id="3.40.190.10">
    <property type="entry name" value="Periplasmic binding protein-like II"/>
    <property type="match status" value="2"/>
</dbReference>
<gene>
    <name evidence="8" type="ORF">HLV38_06655</name>
</gene>
<dbReference type="GO" id="GO:0015276">
    <property type="term" value="F:ligand-gated monoatomic ion channel activity"/>
    <property type="evidence" value="ECO:0007669"/>
    <property type="project" value="InterPro"/>
</dbReference>
<evidence type="ECO:0000256" key="3">
    <source>
        <dbReference type="ARBA" id="ARBA00022729"/>
    </source>
</evidence>
<organism evidence="8 9">
    <name type="scientific">Berryella wangjianweii</name>
    <dbReference type="NCBI Taxonomy" id="2734634"/>
    <lineage>
        <taxon>Bacteria</taxon>
        <taxon>Bacillati</taxon>
        <taxon>Actinomycetota</taxon>
        <taxon>Coriobacteriia</taxon>
        <taxon>Eggerthellales</taxon>
        <taxon>Eggerthellaceae</taxon>
        <taxon>Berryella</taxon>
    </lineage>
</organism>
<accession>A0A6M8J1K6</accession>
<protein>
    <submittedName>
        <fullName evidence="8">Amino acid ABC transporter substrate-binding protein</fullName>
    </submittedName>
</protein>
<proteinExistence type="inferred from homology"/>
<dbReference type="PANTHER" id="PTHR35936">
    <property type="entry name" value="MEMBRANE-BOUND LYTIC MUREIN TRANSGLYCOSYLASE F"/>
    <property type="match status" value="1"/>
</dbReference>
<evidence type="ECO:0000256" key="1">
    <source>
        <dbReference type="ARBA" id="ARBA00004196"/>
    </source>
</evidence>
<comment type="similarity">
    <text evidence="2 4">Belongs to the bacterial solute-binding protein 3 family.</text>
</comment>
<evidence type="ECO:0000313" key="8">
    <source>
        <dbReference type="EMBL" id="QKF07820.1"/>
    </source>
</evidence>
<dbReference type="GO" id="GO:0016020">
    <property type="term" value="C:membrane"/>
    <property type="evidence" value="ECO:0007669"/>
    <property type="project" value="InterPro"/>
</dbReference>
<feature type="domain" description="Ionotropic glutamate receptor C-terminal" evidence="7">
    <location>
        <begin position="51"/>
        <end position="270"/>
    </location>
</feature>
<dbReference type="PROSITE" id="PS51257">
    <property type="entry name" value="PROKAR_LIPOPROTEIN"/>
    <property type="match status" value="1"/>
</dbReference>